<feature type="compositionally biased region" description="Polar residues" evidence="1">
    <location>
        <begin position="239"/>
        <end position="248"/>
    </location>
</feature>
<keyword evidence="2" id="KW-0732">Signal</keyword>
<feature type="region of interest" description="Disordered" evidence="1">
    <location>
        <begin position="68"/>
        <end position="120"/>
    </location>
</feature>
<dbReference type="Proteomes" id="UP000215335">
    <property type="component" value="Unassembled WGS sequence"/>
</dbReference>
<proteinExistence type="predicted"/>
<feature type="compositionally biased region" description="Low complexity" evidence="1">
    <location>
        <begin position="198"/>
        <end position="215"/>
    </location>
</feature>
<feature type="region of interest" description="Disordered" evidence="1">
    <location>
        <begin position="363"/>
        <end position="404"/>
    </location>
</feature>
<dbReference type="EMBL" id="NNAY01000403">
    <property type="protein sequence ID" value="OXU28637.1"/>
    <property type="molecule type" value="Genomic_DNA"/>
</dbReference>
<evidence type="ECO:0008006" key="5">
    <source>
        <dbReference type="Google" id="ProtNLM"/>
    </source>
</evidence>
<feature type="signal peptide" evidence="2">
    <location>
        <begin position="1"/>
        <end position="23"/>
    </location>
</feature>
<evidence type="ECO:0000313" key="3">
    <source>
        <dbReference type="EMBL" id="OXU28637.1"/>
    </source>
</evidence>
<protein>
    <recommendedName>
        <fullName evidence="5">DUF4794 domain-containing protein</fullName>
    </recommendedName>
</protein>
<organism evidence="3 4">
    <name type="scientific">Trichomalopsis sarcophagae</name>
    <dbReference type="NCBI Taxonomy" id="543379"/>
    <lineage>
        <taxon>Eukaryota</taxon>
        <taxon>Metazoa</taxon>
        <taxon>Ecdysozoa</taxon>
        <taxon>Arthropoda</taxon>
        <taxon>Hexapoda</taxon>
        <taxon>Insecta</taxon>
        <taxon>Pterygota</taxon>
        <taxon>Neoptera</taxon>
        <taxon>Endopterygota</taxon>
        <taxon>Hymenoptera</taxon>
        <taxon>Apocrita</taxon>
        <taxon>Proctotrupomorpha</taxon>
        <taxon>Chalcidoidea</taxon>
        <taxon>Pteromalidae</taxon>
        <taxon>Pteromalinae</taxon>
        <taxon>Trichomalopsis</taxon>
    </lineage>
</organism>
<sequence length="500" mass="52739">MQYAPHALLNCVAWFSLLACGNAARGVQDDTRNFVPTASEVLSHFAHTVGTVLVPTLANEIHGARANRSATYKQQPQPIAETAQRRQLDTRQVSPQDAGNPGIGAGPGPAAPGNVGIGAPNGFNFPGPQQAFGPYQYERTYQYRYPGFNQQLQQNFFPGGGAGFNGLPIDPRFFQQQLGGNPGLAPIQGDIPKPLSANINANPGNNNLKDNGNGNSIQNLDSNGDSKSSAQSRPFDGQDFSTIPVSPNQGGGVGLGLDPSNGNLRVNNRFAAIDYERVRQNYYSDPPVNQQRDYFSFNEIPFSSGAGGPGYRSPLSERYSNLNYNGAGGQGGGPSSELRSGNGLGDPYFGSFLQGPYQSLGYNSLPGSGSGSNVGSGGDGGPRFPEDFERGGGPSNFRSPFGGGLQYPAGFNGAFFPGTPGAGTGFGGGDSPLRASASKQSPSQASASRNTSQEERDDEAEDEDEDRERADREQKVRYVSANGQRQSSEDKKEGPTTSRA</sequence>
<feature type="compositionally biased region" description="Polar residues" evidence="1">
    <location>
        <begin position="216"/>
        <end position="232"/>
    </location>
</feature>
<feature type="compositionally biased region" description="Low complexity" evidence="1">
    <location>
        <begin position="435"/>
        <end position="448"/>
    </location>
</feature>
<evidence type="ECO:0000313" key="4">
    <source>
        <dbReference type="Proteomes" id="UP000215335"/>
    </source>
</evidence>
<accession>A0A232FE91</accession>
<feature type="region of interest" description="Disordered" evidence="1">
    <location>
        <begin position="421"/>
        <end position="500"/>
    </location>
</feature>
<feature type="compositionally biased region" description="Low complexity" evidence="1">
    <location>
        <begin position="111"/>
        <end position="120"/>
    </location>
</feature>
<dbReference type="OrthoDB" id="7701261at2759"/>
<reference evidence="3 4" key="1">
    <citation type="journal article" date="2017" name="Curr. Biol.">
        <title>The Evolution of Venom by Co-option of Single-Copy Genes.</title>
        <authorList>
            <person name="Martinson E.O."/>
            <person name="Mrinalini"/>
            <person name="Kelkar Y.D."/>
            <person name="Chang C.H."/>
            <person name="Werren J.H."/>
        </authorList>
    </citation>
    <scope>NUCLEOTIDE SEQUENCE [LARGE SCALE GENOMIC DNA]</scope>
    <source>
        <strain evidence="3 4">Alberta</strain>
        <tissue evidence="3">Whole body</tissue>
    </source>
</reference>
<feature type="chain" id="PRO_5012059437" description="DUF4794 domain-containing protein" evidence="2">
    <location>
        <begin position="24"/>
        <end position="500"/>
    </location>
</feature>
<evidence type="ECO:0000256" key="1">
    <source>
        <dbReference type="SAM" id="MobiDB-lite"/>
    </source>
</evidence>
<comment type="caution">
    <text evidence="3">The sequence shown here is derived from an EMBL/GenBank/DDBJ whole genome shotgun (WGS) entry which is preliminary data.</text>
</comment>
<dbReference type="AlphaFoldDB" id="A0A232FE91"/>
<feature type="compositionally biased region" description="Acidic residues" evidence="1">
    <location>
        <begin position="455"/>
        <end position="466"/>
    </location>
</feature>
<feature type="compositionally biased region" description="Gly residues" evidence="1">
    <location>
        <begin position="421"/>
        <end position="430"/>
    </location>
</feature>
<name>A0A232FE91_9HYME</name>
<feature type="compositionally biased region" description="Basic and acidic residues" evidence="1">
    <location>
        <begin position="467"/>
        <end position="476"/>
    </location>
</feature>
<feature type="compositionally biased region" description="Polar residues" evidence="1">
    <location>
        <begin position="68"/>
        <end position="77"/>
    </location>
</feature>
<feature type="region of interest" description="Disordered" evidence="1">
    <location>
        <begin position="191"/>
        <end position="250"/>
    </location>
</feature>
<evidence type="ECO:0000256" key="2">
    <source>
        <dbReference type="SAM" id="SignalP"/>
    </source>
</evidence>
<gene>
    <name evidence="3" type="ORF">TSAR_006944</name>
</gene>
<keyword evidence="4" id="KW-1185">Reference proteome</keyword>
<feature type="compositionally biased region" description="Gly residues" evidence="1">
    <location>
        <begin position="368"/>
        <end position="381"/>
    </location>
</feature>